<comment type="caution">
    <text evidence="2">The sequence shown here is derived from an EMBL/GenBank/DDBJ whole genome shotgun (WGS) entry which is preliminary data.</text>
</comment>
<dbReference type="AlphaFoldDB" id="A0A6G4PLI1"/>
<feature type="signal peptide" evidence="1">
    <location>
        <begin position="1"/>
        <end position="23"/>
    </location>
</feature>
<evidence type="ECO:0000313" key="2">
    <source>
        <dbReference type="EMBL" id="NGI82168.1"/>
    </source>
</evidence>
<evidence type="ECO:0000256" key="1">
    <source>
        <dbReference type="SAM" id="SignalP"/>
    </source>
</evidence>
<protein>
    <submittedName>
        <fullName evidence="2">Type 1 fimbrial protein</fullName>
    </submittedName>
</protein>
<dbReference type="EMBL" id="JAAKCF010000072">
    <property type="protein sequence ID" value="NGI82168.1"/>
    <property type="molecule type" value="Genomic_DNA"/>
</dbReference>
<feature type="chain" id="PRO_5026311597" evidence="1">
    <location>
        <begin position="24"/>
        <end position="98"/>
    </location>
</feature>
<sequence length="98" mass="11295">MNKRYSMISVMICGLIFPSFSTANTLYFKGTIVEQTCKVNHYGLQPTITCLYGGLLTKRKLSSRGKYSFLQKNQYISDVKIYSVNKEKKLALIDVKYY</sequence>
<name>A0A6G4PLI1_ECOLX</name>
<organism evidence="2">
    <name type="scientific">Escherichia coli</name>
    <dbReference type="NCBI Taxonomy" id="562"/>
    <lineage>
        <taxon>Bacteria</taxon>
        <taxon>Pseudomonadati</taxon>
        <taxon>Pseudomonadota</taxon>
        <taxon>Gammaproteobacteria</taxon>
        <taxon>Enterobacterales</taxon>
        <taxon>Enterobacteriaceae</taxon>
        <taxon>Escherichia</taxon>
    </lineage>
</organism>
<reference evidence="2" key="1">
    <citation type="submission" date="2020-02" db="EMBL/GenBank/DDBJ databases">
        <title>Complete sequences of Escherichia coli O157 and non-O157 isolates from feces of Canadian feedlot cattle.</title>
        <authorList>
            <person name="Castro V.S."/>
            <person name="Figueiredo E.S."/>
            <person name="Mcallister T."/>
            <person name="King R."/>
            <person name="Reuter T."/>
            <person name="Polo R.O."/>
            <person name="Conte-Junior C.A."/>
            <person name="Stanford K."/>
        </authorList>
    </citation>
    <scope>NUCLEOTIDE SEQUENCE</scope>
    <source>
        <strain evidence="2">CAP26</strain>
    </source>
</reference>
<keyword evidence="1" id="KW-0732">Signal</keyword>
<proteinExistence type="predicted"/>
<dbReference type="RefSeq" id="WP_021578747.1">
    <property type="nucleotide sequence ID" value="NZ_BFYS01000012.1"/>
</dbReference>
<accession>A0A6G4PLI1</accession>
<gene>
    <name evidence="2" type="ORF">G5665_24050</name>
</gene>